<gene>
    <name evidence="1" type="ORF">C1280_10120</name>
</gene>
<keyword evidence="2" id="KW-1185">Reference proteome</keyword>
<sequence>MAEPKLTPVFMPALVVLLVHSEREKGRPLTEAEVLAIRDNGVCMMMREEHAIALDEKRGYNDLDPERVWPQWQEARVQLAQQRPAEPGAAPDTAR</sequence>
<dbReference type="AlphaFoldDB" id="A0A2Z3GZ58"/>
<protein>
    <submittedName>
        <fullName evidence="1">Uncharacterized protein</fullName>
    </submittedName>
</protein>
<dbReference type="Proteomes" id="UP000245802">
    <property type="component" value="Chromosome"/>
</dbReference>
<evidence type="ECO:0000313" key="1">
    <source>
        <dbReference type="EMBL" id="AWM37342.1"/>
    </source>
</evidence>
<accession>A0A2Z3GZ58</accession>
<evidence type="ECO:0000313" key="2">
    <source>
        <dbReference type="Proteomes" id="UP000245802"/>
    </source>
</evidence>
<dbReference type="OrthoDB" id="7066376at2"/>
<dbReference type="EMBL" id="CP025958">
    <property type="protein sequence ID" value="AWM37342.1"/>
    <property type="molecule type" value="Genomic_DNA"/>
</dbReference>
<organism evidence="1 2">
    <name type="scientific">Gemmata obscuriglobus</name>
    <dbReference type="NCBI Taxonomy" id="114"/>
    <lineage>
        <taxon>Bacteria</taxon>
        <taxon>Pseudomonadati</taxon>
        <taxon>Planctomycetota</taxon>
        <taxon>Planctomycetia</taxon>
        <taxon>Gemmatales</taxon>
        <taxon>Gemmataceae</taxon>
        <taxon>Gemmata</taxon>
    </lineage>
</organism>
<dbReference type="KEGG" id="gog:C1280_10120"/>
<reference evidence="1 2" key="1">
    <citation type="submission" date="2018-01" db="EMBL/GenBank/DDBJ databases">
        <title>G. obscuriglobus.</title>
        <authorList>
            <person name="Franke J."/>
            <person name="Blomberg W."/>
            <person name="Selmecki A."/>
        </authorList>
    </citation>
    <scope>NUCLEOTIDE SEQUENCE [LARGE SCALE GENOMIC DNA]</scope>
    <source>
        <strain evidence="1 2">DSM 5831</strain>
    </source>
</reference>
<dbReference type="RefSeq" id="WP_010048225.1">
    <property type="nucleotide sequence ID" value="NZ_CP025958.1"/>
</dbReference>
<name>A0A2Z3GZ58_9BACT</name>
<proteinExistence type="predicted"/>